<keyword evidence="7" id="KW-1185">Reference proteome</keyword>
<dbReference type="EMBL" id="WEGI01000013">
    <property type="protein sequence ID" value="MQY30333.1"/>
    <property type="molecule type" value="Genomic_DNA"/>
</dbReference>
<dbReference type="Gene3D" id="3.90.550.10">
    <property type="entry name" value="Spore Coat Polysaccharide Biosynthesis Protein SpsA, Chain A"/>
    <property type="match status" value="1"/>
</dbReference>
<proteinExistence type="inferred from homology"/>
<dbReference type="SUPFAM" id="SSF53448">
    <property type="entry name" value="Nucleotide-diphospho-sugar transferases"/>
    <property type="match status" value="1"/>
</dbReference>
<dbReference type="NCBIfam" id="TIGR03965">
    <property type="entry name" value="mycofact_glyco"/>
    <property type="match status" value="1"/>
</dbReference>
<feature type="domain" description="Glycosyltransferase 2-like" evidence="5">
    <location>
        <begin position="116"/>
        <end position="272"/>
    </location>
</feature>
<accession>A0A7K0DX26</accession>
<protein>
    <submittedName>
        <fullName evidence="6">Putative mycofactocin biosynthesis glycosyltransferase MftF</fullName>
        <ecNumber evidence="6">2.-.-.-</ecNumber>
    </submittedName>
</protein>
<dbReference type="AlphaFoldDB" id="A0A7K0DX26"/>
<dbReference type="PANTHER" id="PTHR43179">
    <property type="entry name" value="RHAMNOSYLTRANSFERASE WBBL"/>
    <property type="match status" value="1"/>
</dbReference>
<name>A0A7K0DX26_9NOCA</name>
<evidence type="ECO:0000313" key="7">
    <source>
        <dbReference type="Proteomes" id="UP000431401"/>
    </source>
</evidence>
<comment type="similarity">
    <text evidence="2">Belongs to the glycosyltransferase 2 family.</text>
</comment>
<keyword evidence="4 6" id="KW-0808">Transferase</keyword>
<dbReference type="EC" id="2.-.-.-" evidence="6"/>
<evidence type="ECO:0000256" key="1">
    <source>
        <dbReference type="ARBA" id="ARBA00004776"/>
    </source>
</evidence>
<evidence type="ECO:0000256" key="3">
    <source>
        <dbReference type="ARBA" id="ARBA00022676"/>
    </source>
</evidence>
<evidence type="ECO:0000259" key="5">
    <source>
        <dbReference type="Pfam" id="PF00535"/>
    </source>
</evidence>
<dbReference type="Proteomes" id="UP000431401">
    <property type="component" value="Unassembled WGS sequence"/>
</dbReference>
<comment type="caution">
    <text evidence="6">The sequence shown here is derived from an EMBL/GenBank/DDBJ whole genome shotgun (WGS) entry which is preliminary data.</text>
</comment>
<dbReference type="InterPro" id="IPR029044">
    <property type="entry name" value="Nucleotide-diphossugar_trans"/>
</dbReference>
<sequence>MSRALPRWGREFVVAFDRAHSERQSALSISGMRHDRLPDGFGVRIDPRVRAYSGGRFLVGGSPTRLLRLAPEAAALIGDGYLEVTDTESAVVARRLLDSGVGNPRPRLLPALDDVTVVVPLHNDGAGLHRLLATLRGHSVVVVDDGSDRPVRIPDSRGRCRVTVLRHDRRKGAAAARNAGLRAATTEFVAFLDSDMVPRAGWLEVMLGHFSDPQVALVAPRIVPREPDAGVLGRYDRTRFSLDHGRREAAVTPDGAVPYVPGAALLVRRRALLAEGGFDEAMRSAADVDLCWRLERSGWRLRYEPAAQVSGDHPVSLREWLRRKVSQGAGVAPLARRHGGMVAPLAVPLWLVVATALLASLSRWGLIGGVITVVTALIRLRRAFAELDNPTRVAAIQTARGCGAGLWRLVSASCRHYWPITALAMVFSRRIRRTAVTLAVADGLADWFTHRDVGGLDPVRYLACKRLDDLAYGTGLWWGAVRARKVSALRSAAPPL</sequence>
<dbReference type="GO" id="GO:0016757">
    <property type="term" value="F:glycosyltransferase activity"/>
    <property type="evidence" value="ECO:0007669"/>
    <property type="project" value="UniProtKB-KW"/>
</dbReference>
<dbReference type="InterPro" id="IPR001173">
    <property type="entry name" value="Glyco_trans_2-like"/>
</dbReference>
<dbReference type="Pfam" id="PF00535">
    <property type="entry name" value="Glycos_transf_2"/>
    <property type="match status" value="1"/>
</dbReference>
<keyword evidence="3" id="KW-0328">Glycosyltransferase</keyword>
<dbReference type="PANTHER" id="PTHR43179:SF12">
    <property type="entry name" value="GALACTOFURANOSYLTRANSFERASE GLFT2"/>
    <property type="match status" value="1"/>
</dbReference>
<dbReference type="InterPro" id="IPR023981">
    <property type="entry name" value="MftF"/>
</dbReference>
<reference evidence="6 7" key="1">
    <citation type="submission" date="2019-10" db="EMBL/GenBank/DDBJ databases">
        <title>Nocardia macrotermitis sp. nov. and Nocardia aurantia sp. nov., isolated from the gut of fungus growing-termite Macrotermes natalensis.</title>
        <authorList>
            <person name="Benndorf R."/>
            <person name="Schwitalla J."/>
            <person name="Martin K."/>
            <person name="De Beer W."/>
            <person name="Kaster A.-K."/>
            <person name="Vollmers J."/>
            <person name="Poulsen M."/>
            <person name="Beemelmanns C."/>
        </authorList>
    </citation>
    <scope>NUCLEOTIDE SEQUENCE [LARGE SCALE GENOMIC DNA]</scope>
    <source>
        <strain evidence="6 7">RB56</strain>
    </source>
</reference>
<organism evidence="6 7">
    <name type="scientific">Nocardia aurantia</name>
    <dbReference type="NCBI Taxonomy" id="2585199"/>
    <lineage>
        <taxon>Bacteria</taxon>
        <taxon>Bacillati</taxon>
        <taxon>Actinomycetota</taxon>
        <taxon>Actinomycetes</taxon>
        <taxon>Mycobacteriales</taxon>
        <taxon>Nocardiaceae</taxon>
        <taxon>Nocardia</taxon>
    </lineage>
</organism>
<evidence type="ECO:0000256" key="4">
    <source>
        <dbReference type="ARBA" id="ARBA00022679"/>
    </source>
</evidence>
<evidence type="ECO:0000256" key="2">
    <source>
        <dbReference type="ARBA" id="ARBA00006739"/>
    </source>
</evidence>
<comment type="pathway">
    <text evidence="1">Cell wall biogenesis; cell wall polysaccharide biosynthesis.</text>
</comment>
<gene>
    <name evidence="6" type="primary">mftF_2</name>
    <name evidence="6" type="ORF">NRB56_59350</name>
</gene>
<evidence type="ECO:0000313" key="6">
    <source>
        <dbReference type="EMBL" id="MQY30333.1"/>
    </source>
</evidence>